<keyword evidence="6" id="KW-1185">Reference proteome</keyword>
<keyword evidence="3" id="KW-0804">Transcription</keyword>
<accession>A0A1I6BM47</accession>
<dbReference type="PANTHER" id="PTHR46796">
    <property type="entry name" value="HTH-TYPE TRANSCRIPTIONAL ACTIVATOR RHAS-RELATED"/>
    <property type="match status" value="1"/>
</dbReference>
<evidence type="ECO:0000313" key="5">
    <source>
        <dbReference type="EMBL" id="SFQ82018.1"/>
    </source>
</evidence>
<dbReference type="PROSITE" id="PS01124">
    <property type="entry name" value="HTH_ARAC_FAMILY_2"/>
    <property type="match status" value="1"/>
</dbReference>
<dbReference type="InterPro" id="IPR050204">
    <property type="entry name" value="AraC_XylS_family_regulators"/>
</dbReference>
<protein>
    <submittedName>
        <fullName evidence="5">Helix-turn-helix domain-containing protein</fullName>
    </submittedName>
</protein>
<dbReference type="STRING" id="1227077.SAMN04515668_4716"/>
<reference evidence="6" key="1">
    <citation type="submission" date="2016-10" db="EMBL/GenBank/DDBJ databases">
        <authorList>
            <person name="Varghese N."/>
            <person name="Submissions S."/>
        </authorList>
    </citation>
    <scope>NUCLEOTIDE SEQUENCE [LARGE SCALE GENOMIC DNA]</scope>
    <source>
        <strain evidence="6">OR362-8,ATCC BAA-1266,JCM 13504</strain>
    </source>
</reference>
<organism evidence="5 6">
    <name type="scientific">Hymenobacter arizonensis</name>
    <name type="common">Siccationidurans arizonensis</name>
    <dbReference type="NCBI Taxonomy" id="1227077"/>
    <lineage>
        <taxon>Bacteria</taxon>
        <taxon>Pseudomonadati</taxon>
        <taxon>Bacteroidota</taxon>
        <taxon>Cytophagia</taxon>
        <taxon>Cytophagales</taxon>
        <taxon>Hymenobacteraceae</taxon>
        <taxon>Hymenobacter</taxon>
    </lineage>
</organism>
<evidence type="ECO:0000259" key="4">
    <source>
        <dbReference type="PROSITE" id="PS01124"/>
    </source>
</evidence>
<dbReference type="Pfam" id="PF12833">
    <property type="entry name" value="HTH_18"/>
    <property type="match status" value="1"/>
</dbReference>
<keyword evidence="2" id="KW-0238">DNA-binding</keyword>
<feature type="domain" description="HTH araC/xylS-type" evidence="4">
    <location>
        <begin position="163"/>
        <end position="261"/>
    </location>
</feature>
<dbReference type="Proteomes" id="UP000199029">
    <property type="component" value="Unassembled WGS sequence"/>
</dbReference>
<dbReference type="InterPro" id="IPR018060">
    <property type="entry name" value="HTH_AraC"/>
</dbReference>
<dbReference type="EMBL" id="FOXS01000010">
    <property type="protein sequence ID" value="SFQ82018.1"/>
    <property type="molecule type" value="Genomic_DNA"/>
</dbReference>
<evidence type="ECO:0000256" key="2">
    <source>
        <dbReference type="ARBA" id="ARBA00023125"/>
    </source>
</evidence>
<dbReference type="GO" id="GO:0003700">
    <property type="term" value="F:DNA-binding transcription factor activity"/>
    <property type="evidence" value="ECO:0007669"/>
    <property type="project" value="InterPro"/>
</dbReference>
<evidence type="ECO:0000256" key="3">
    <source>
        <dbReference type="ARBA" id="ARBA00023163"/>
    </source>
</evidence>
<name>A0A1I6BM47_HYMAR</name>
<dbReference type="GO" id="GO:0043565">
    <property type="term" value="F:sequence-specific DNA binding"/>
    <property type="evidence" value="ECO:0007669"/>
    <property type="project" value="InterPro"/>
</dbReference>
<sequence length="287" mass="31879">MLLQDFLPSPPLRDYVRLIQVIHFVFPAGAALPFKAYPPRPEQCLAFYPRDAEAVAYDGRPKVTRPRAALIGQHAVVSNRYVGREFLALQVVLQPGALYRLTGLPQGELTNTFIDAEAVWGAELRQLTARLGSAAGWPEMLPLLERFLLGRIARRRAAPHPADAVGQLLLRPGPRLGLDALADYACLSPRQLDRQCVQRLGVGPALYARIARFDRAFRLKNRQPELDWLSVAVACGYHDHQHLAKDYRAFTGRSPGAFYRQDTQAPERGFGLVEAGGNAKLLPTQNV</sequence>
<keyword evidence="1" id="KW-0805">Transcription regulation</keyword>
<dbReference type="RefSeq" id="WP_092678758.1">
    <property type="nucleotide sequence ID" value="NZ_FOXS01000010.1"/>
</dbReference>
<dbReference type="SMART" id="SM00342">
    <property type="entry name" value="HTH_ARAC"/>
    <property type="match status" value="1"/>
</dbReference>
<dbReference type="OrthoDB" id="635259at2"/>
<gene>
    <name evidence="5" type="ORF">SAMN04515668_4716</name>
</gene>
<evidence type="ECO:0000313" key="6">
    <source>
        <dbReference type="Proteomes" id="UP000199029"/>
    </source>
</evidence>
<proteinExistence type="predicted"/>
<evidence type="ECO:0000256" key="1">
    <source>
        <dbReference type="ARBA" id="ARBA00023015"/>
    </source>
</evidence>
<dbReference type="AlphaFoldDB" id="A0A1I6BM47"/>
<dbReference type="Gene3D" id="1.10.10.60">
    <property type="entry name" value="Homeodomain-like"/>
    <property type="match status" value="1"/>
</dbReference>